<dbReference type="EMBL" id="UINC01072174">
    <property type="protein sequence ID" value="SVC07622.1"/>
    <property type="molecule type" value="Genomic_DNA"/>
</dbReference>
<evidence type="ECO:0000256" key="1">
    <source>
        <dbReference type="SAM" id="Coils"/>
    </source>
</evidence>
<accession>A0A382J893</accession>
<keyword evidence="1" id="KW-0175">Coiled coil</keyword>
<organism evidence="2">
    <name type="scientific">marine metagenome</name>
    <dbReference type="NCBI Taxonomy" id="408172"/>
    <lineage>
        <taxon>unclassified sequences</taxon>
        <taxon>metagenomes</taxon>
        <taxon>ecological metagenomes</taxon>
    </lineage>
</organism>
<name>A0A382J893_9ZZZZ</name>
<protein>
    <submittedName>
        <fullName evidence="2">Uncharacterized protein</fullName>
    </submittedName>
</protein>
<feature type="non-terminal residue" evidence="2">
    <location>
        <position position="1"/>
    </location>
</feature>
<evidence type="ECO:0000313" key="2">
    <source>
        <dbReference type="EMBL" id="SVC07622.1"/>
    </source>
</evidence>
<proteinExistence type="predicted"/>
<sequence>LSYVRPGWIAEFISRSDGRPREASFRDAVGFKYFYYHFNYTFVRENNVFSEVVESSYFDSNGEFVGRHLLYWEKGAYLRMIQYFNSENTIIQTKEFIHDRKLGETVRVIMKQDGKELERKIVPYMQPDKYAYKYEWTGREIIDHGLLEIDNLDLAIEFAARAVEALSKANEELRMAKEALEKANERARNAQKLLKKAEGQAKDVESFQARMEEARKDAQKAIETMYDAEREAERARLEAAAAAATLDAIRKTKDVEDYAQEEAKKTKKEAKQARKEARRLARETKRAVQDSILGSGPKSFLTIAYGQPILVESTLKDHIKGVNYTFGLGRRNMFEFDGKDIDLGLEVNW</sequence>
<dbReference type="AlphaFoldDB" id="A0A382J893"/>
<gene>
    <name evidence="2" type="ORF">METZ01_LOCUS260476</name>
</gene>
<feature type="non-terminal residue" evidence="2">
    <location>
        <position position="349"/>
    </location>
</feature>
<reference evidence="2" key="1">
    <citation type="submission" date="2018-05" db="EMBL/GenBank/DDBJ databases">
        <authorList>
            <person name="Lanie J.A."/>
            <person name="Ng W.-L."/>
            <person name="Kazmierczak K.M."/>
            <person name="Andrzejewski T.M."/>
            <person name="Davidsen T.M."/>
            <person name="Wayne K.J."/>
            <person name="Tettelin H."/>
            <person name="Glass J.I."/>
            <person name="Rusch D."/>
            <person name="Podicherti R."/>
            <person name="Tsui H.-C.T."/>
            <person name="Winkler M.E."/>
        </authorList>
    </citation>
    <scope>NUCLEOTIDE SEQUENCE</scope>
</reference>
<feature type="coiled-coil region" evidence="1">
    <location>
        <begin position="156"/>
        <end position="290"/>
    </location>
</feature>